<dbReference type="EMBL" id="GGEC01021019">
    <property type="protein sequence ID" value="MBX01503.1"/>
    <property type="molecule type" value="Transcribed_RNA"/>
</dbReference>
<reference evidence="2" key="1">
    <citation type="submission" date="2018-02" db="EMBL/GenBank/DDBJ databases">
        <title>Rhizophora mucronata_Transcriptome.</title>
        <authorList>
            <person name="Meera S.P."/>
            <person name="Sreeshan A."/>
            <person name="Augustine A."/>
        </authorList>
    </citation>
    <scope>NUCLEOTIDE SEQUENCE</scope>
    <source>
        <tissue evidence="2">Leaf</tissue>
    </source>
</reference>
<evidence type="ECO:0000313" key="2">
    <source>
        <dbReference type="EMBL" id="MBX01503.1"/>
    </source>
</evidence>
<accession>A0A2P2K744</accession>
<name>A0A2P2K744_RHIMU</name>
<sequence>MRLVLAAVCLCPSNTGLVTMLYPVQINCARPSTCRRDNALTQMNNVIMSSNMLMEVRQQV</sequence>
<evidence type="ECO:0000256" key="1">
    <source>
        <dbReference type="SAM" id="SignalP"/>
    </source>
</evidence>
<protein>
    <submittedName>
        <fullName evidence="2">Uncharacterized protein MANES_18G079400</fullName>
    </submittedName>
</protein>
<organism evidence="2">
    <name type="scientific">Rhizophora mucronata</name>
    <name type="common">Asiatic mangrove</name>
    <dbReference type="NCBI Taxonomy" id="61149"/>
    <lineage>
        <taxon>Eukaryota</taxon>
        <taxon>Viridiplantae</taxon>
        <taxon>Streptophyta</taxon>
        <taxon>Embryophyta</taxon>
        <taxon>Tracheophyta</taxon>
        <taxon>Spermatophyta</taxon>
        <taxon>Magnoliopsida</taxon>
        <taxon>eudicotyledons</taxon>
        <taxon>Gunneridae</taxon>
        <taxon>Pentapetalae</taxon>
        <taxon>rosids</taxon>
        <taxon>fabids</taxon>
        <taxon>Malpighiales</taxon>
        <taxon>Rhizophoraceae</taxon>
        <taxon>Rhizophora</taxon>
    </lineage>
</organism>
<feature type="chain" id="PRO_5015115852" evidence="1">
    <location>
        <begin position="17"/>
        <end position="60"/>
    </location>
</feature>
<dbReference type="AlphaFoldDB" id="A0A2P2K744"/>
<keyword evidence="1" id="KW-0732">Signal</keyword>
<feature type="signal peptide" evidence="1">
    <location>
        <begin position="1"/>
        <end position="16"/>
    </location>
</feature>
<proteinExistence type="predicted"/>